<dbReference type="Proteomes" id="UP000030653">
    <property type="component" value="Unassembled WGS sequence"/>
</dbReference>
<proteinExistence type="predicted"/>
<dbReference type="RefSeq" id="XP_040623928.1">
    <property type="nucleotide sequence ID" value="XM_040774161.1"/>
</dbReference>
<keyword evidence="2" id="KW-1185">Reference proteome</keyword>
<dbReference type="HOGENOM" id="CLU_2250048_0_0_1"/>
<protein>
    <submittedName>
        <fullName evidence="1">Uncharacterized protein</fullName>
    </submittedName>
</protein>
<dbReference type="GeneID" id="63689223"/>
<name>M5FN90_DACPD</name>
<dbReference type="AlphaFoldDB" id="M5FN90"/>
<sequence length="104" mass="11275">MNTGLHTFGLRLDTNVFTPLWGGMRFVSLHLCGLRGDPGSLSALLALGRLCYPPSMSCSFKVTILKAIVKANEAGWFCASSLLSVIYLRSVQNAGFTSVLSWFS</sequence>
<reference evidence="1 2" key="1">
    <citation type="journal article" date="2012" name="Science">
        <title>The Paleozoic origin of enzymatic lignin decomposition reconstructed from 31 fungal genomes.</title>
        <authorList>
            <person name="Floudas D."/>
            <person name="Binder M."/>
            <person name="Riley R."/>
            <person name="Barry K."/>
            <person name="Blanchette R.A."/>
            <person name="Henrissat B."/>
            <person name="Martinez A.T."/>
            <person name="Otillar R."/>
            <person name="Spatafora J.W."/>
            <person name="Yadav J.S."/>
            <person name="Aerts A."/>
            <person name="Benoit I."/>
            <person name="Boyd A."/>
            <person name="Carlson A."/>
            <person name="Copeland A."/>
            <person name="Coutinho P.M."/>
            <person name="de Vries R.P."/>
            <person name="Ferreira P."/>
            <person name="Findley K."/>
            <person name="Foster B."/>
            <person name="Gaskell J."/>
            <person name="Glotzer D."/>
            <person name="Gorecki P."/>
            <person name="Heitman J."/>
            <person name="Hesse C."/>
            <person name="Hori C."/>
            <person name="Igarashi K."/>
            <person name="Jurgens J.A."/>
            <person name="Kallen N."/>
            <person name="Kersten P."/>
            <person name="Kohler A."/>
            <person name="Kuees U."/>
            <person name="Kumar T.K.A."/>
            <person name="Kuo A."/>
            <person name="LaButti K."/>
            <person name="Larrondo L.F."/>
            <person name="Lindquist E."/>
            <person name="Ling A."/>
            <person name="Lombard V."/>
            <person name="Lucas S."/>
            <person name="Lundell T."/>
            <person name="Martin R."/>
            <person name="McLaughlin D.J."/>
            <person name="Morgenstern I."/>
            <person name="Morin E."/>
            <person name="Murat C."/>
            <person name="Nagy L.G."/>
            <person name="Nolan M."/>
            <person name="Ohm R.A."/>
            <person name="Patyshakuliyeva A."/>
            <person name="Rokas A."/>
            <person name="Ruiz-Duenas F.J."/>
            <person name="Sabat G."/>
            <person name="Salamov A."/>
            <person name="Samejima M."/>
            <person name="Schmutz J."/>
            <person name="Slot J.C."/>
            <person name="St John F."/>
            <person name="Stenlid J."/>
            <person name="Sun H."/>
            <person name="Sun S."/>
            <person name="Syed K."/>
            <person name="Tsang A."/>
            <person name="Wiebenga A."/>
            <person name="Young D."/>
            <person name="Pisabarro A."/>
            <person name="Eastwood D.C."/>
            <person name="Martin F."/>
            <person name="Cullen D."/>
            <person name="Grigoriev I.V."/>
            <person name="Hibbett D.S."/>
        </authorList>
    </citation>
    <scope>NUCLEOTIDE SEQUENCE [LARGE SCALE GENOMIC DNA]</scope>
    <source>
        <strain evidence="1 2">DJM-731 SS1</strain>
    </source>
</reference>
<dbReference type="EMBL" id="JH795879">
    <property type="protein sequence ID" value="EJT97030.1"/>
    <property type="molecule type" value="Genomic_DNA"/>
</dbReference>
<evidence type="ECO:0000313" key="1">
    <source>
        <dbReference type="EMBL" id="EJT97030.1"/>
    </source>
</evidence>
<evidence type="ECO:0000313" key="2">
    <source>
        <dbReference type="Proteomes" id="UP000030653"/>
    </source>
</evidence>
<organism evidence="1 2">
    <name type="scientific">Dacryopinax primogenitus (strain DJM 731)</name>
    <name type="common">Brown rot fungus</name>
    <dbReference type="NCBI Taxonomy" id="1858805"/>
    <lineage>
        <taxon>Eukaryota</taxon>
        <taxon>Fungi</taxon>
        <taxon>Dikarya</taxon>
        <taxon>Basidiomycota</taxon>
        <taxon>Agaricomycotina</taxon>
        <taxon>Dacrymycetes</taxon>
        <taxon>Dacrymycetales</taxon>
        <taxon>Dacrymycetaceae</taxon>
        <taxon>Dacryopinax</taxon>
    </lineage>
</organism>
<gene>
    <name evidence="1" type="ORF">DACRYDRAFT_25437</name>
</gene>
<accession>M5FN90</accession>